<dbReference type="Proteomes" id="UP000256708">
    <property type="component" value="Unassembled WGS sequence"/>
</dbReference>
<sequence length="117" mass="13890">MSTYFQCKYTDLVKDYFLKVLNVFTTPKKTSAFFCKKNEHTLTLISEKHPPTKEKIALNNRLLWHLIFYIRLSNHSKTAYTRMNQQILGQHIDKLHRQELDVWHLTALKKAGCEYSS</sequence>
<gene>
    <name evidence="1" type="ORF">DXT99_19195</name>
</gene>
<dbReference type="EMBL" id="QRGR01000023">
    <property type="protein sequence ID" value="RDV13484.1"/>
    <property type="molecule type" value="Genomic_DNA"/>
</dbReference>
<accession>A0A3D8L7Y2</accession>
<proteinExistence type="predicted"/>
<reference evidence="2" key="1">
    <citation type="submission" date="2018-08" db="EMBL/GenBank/DDBJ databases">
        <authorList>
            <person name="Liu Z.-W."/>
            <person name="Du Z.-J."/>
        </authorList>
    </citation>
    <scope>NUCLEOTIDE SEQUENCE [LARGE SCALE GENOMIC DNA]</scope>
    <source>
        <strain evidence="2">H4X</strain>
    </source>
</reference>
<protein>
    <submittedName>
        <fullName evidence="1">Uncharacterized protein</fullName>
    </submittedName>
</protein>
<evidence type="ECO:0000313" key="2">
    <source>
        <dbReference type="Proteomes" id="UP000256708"/>
    </source>
</evidence>
<keyword evidence="2" id="KW-1185">Reference proteome</keyword>
<dbReference type="AlphaFoldDB" id="A0A3D8L7Y2"/>
<evidence type="ECO:0000313" key="1">
    <source>
        <dbReference type="EMBL" id="RDV13484.1"/>
    </source>
</evidence>
<organism evidence="1 2">
    <name type="scientific">Pontibacter diazotrophicus</name>
    <dbReference type="NCBI Taxonomy" id="1400979"/>
    <lineage>
        <taxon>Bacteria</taxon>
        <taxon>Pseudomonadati</taxon>
        <taxon>Bacteroidota</taxon>
        <taxon>Cytophagia</taxon>
        <taxon>Cytophagales</taxon>
        <taxon>Hymenobacteraceae</taxon>
        <taxon>Pontibacter</taxon>
    </lineage>
</organism>
<comment type="caution">
    <text evidence="1">The sequence shown here is derived from an EMBL/GenBank/DDBJ whole genome shotgun (WGS) entry which is preliminary data.</text>
</comment>
<name>A0A3D8L7Y2_9BACT</name>